<feature type="region of interest" description="Disordered" evidence="1">
    <location>
        <begin position="118"/>
        <end position="157"/>
    </location>
</feature>
<evidence type="ECO:0000313" key="2">
    <source>
        <dbReference type="EMBL" id="KAG9261837.1"/>
    </source>
</evidence>
<reference evidence="2 3" key="1">
    <citation type="submission" date="2021-07" db="EMBL/GenBank/DDBJ databases">
        <authorList>
            <person name="Imarazene B."/>
            <person name="Zahm M."/>
            <person name="Klopp C."/>
            <person name="Cabau C."/>
            <person name="Beille S."/>
            <person name="Jouanno E."/>
            <person name="Castinel A."/>
            <person name="Lluch J."/>
            <person name="Gil L."/>
            <person name="Kuchtly C."/>
            <person name="Lopez Roques C."/>
            <person name="Donnadieu C."/>
            <person name="Parrinello H."/>
            <person name="Journot L."/>
            <person name="Du K."/>
            <person name="Schartl M."/>
            <person name="Retaux S."/>
            <person name="Guiguen Y."/>
        </authorList>
    </citation>
    <scope>NUCLEOTIDE SEQUENCE [LARGE SCALE GENOMIC DNA]</scope>
    <source>
        <strain evidence="2">Pach_M1</strain>
        <tissue evidence="2">Testis</tissue>
    </source>
</reference>
<accession>A0A8T2KT55</accession>
<evidence type="ECO:0000256" key="1">
    <source>
        <dbReference type="SAM" id="MobiDB-lite"/>
    </source>
</evidence>
<comment type="caution">
    <text evidence="2">The sequence shown here is derived from an EMBL/GenBank/DDBJ whole genome shotgun (WGS) entry which is preliminary data.</text>
</comment>
<name>A0A8T2KT55_ASTMX</name>
<dbReference type="Proteomes" id="UP000752171">
    <property type="component" value="Unassembled WGS sequence"/>
</dbReference>
<organism evidence="2 3">
    <name type="scientific">Astyanax mexicanus</name>
    <name type="common">Blind cave fish</name>
    <name type="synonym">Astyanax fasciatus mexicanus</name>
    <dbReference type="NCBI Taxonomy" id="7994"/>
    <lineage>
        <taxon>Eukaryota</taxon>
        <taxon>Metazoa</taxon>
        <taxon>Chordata</taxon>
        <taxon>Craniata</taxon>
        <taxon>Vertebrata</taxon>
        <taxon>Euteleostomi</taxon>
        <taxon>Actinopterygii</taxon>
        <taxon>Neopterygii</taxon>
        <taxon>Teleostei</taxon>
        <taxon>Ostariophysi</taxon>
        <taxon>Characiformes</taxon>
        <taxon>Characoidei</taxon>
        <taxon>Acestrorhamphidae</taxon>
        <taxon>Acestrorhamphinae</taxon>
        <taxon>Astyanax</taxon>
    </lineage>
</organism>
<proteinExistence type="predicted"/>
<dbReference type="AlphaFoldDB" id="A0A8T2KT55"/>
<sequence>MVWRRFYGVYYLHHAECEVPEESSRRISPFHVDSSSSGDPTIVPPFWYQEAWTGNLTPTLHQEPSSQGSTGLPTLTFDMLGRSYRNAPPCTNTSICPLSRLDRPVLLVEEAHPLHRLDFQDTEPEFKPVPAAQDKSDLEDEDFEGQRETPETPPKTKRRWLQCLWGCFPRRRKIQPQKE</sequence>
<evidence type="ECO:0000313" key="3">
    <source>
        <dbReference type="Proteomes" id="UP000752171"/>
    </source>
</evidence>
<gene>
    <name evidence="2" type="ORF">AMEX_G25440</name>
</gene>
<protein>
    <submittedName>
        <fullName evidence="2">Uncharacterized protein</fullName>
    </submittedName>
</protein>
<dbReference type="EMBL" id="JAICCE010000022">
    <property type="protein sequence ID" value="KAG9261837.1"/>
    <property type="molecule type" value="Genomic_DNA"/>
</dbReference>